<accession>A0A423JDN1</accession>
<dbReference type="Proteomes" id="UP000283260">
    <property type="component" value="Unassembled WGS sequence"/>
</dbReference>
<evidence type="ECO:0000313" key="1">
    <source>
        <dbReference type="EMBL" id="RON35773.1"/>
    </source>
</evidence>
<protein>
    <recommendedName>
        <fullName evidence="3">Lipoprotein</fullName>
    </recommendedName>
</protein>
<dbReference type="EMBL" id="MOBL01000004">
    <property type="protein sequence ID" value="RON35773.1"/>
    <property type="molecule type" value="Genomic_DNA"/>
</dbReference>
<gene>
    <name evidence="1" type="ORF">BK661_05295</name>
</gene>
<name>A0A423JDN1_9PSED</name>
<organism evidence="1 2">
    <name type="scientific">Pseudomonas frederiksbergensis</name>
    <dbReference type="NCBI Taxonomy" id="104087"/>
    <lineage>
        <taxon>Bacteria</taxon>
        <taxon>Pseudomonadati</taxon>
        <taxon>Pseudomonadota</taxon>
        <taxon>Gammaproteobacteria</taxon>
        <taxon>Pseudomonadales</taxon>
        <taxon>Pseudomonadaceae</taxon>
        <taxon>Pseudomonas</taxon>
    </lineage>
</organism>
<comment type="caution">
    <text evidence="1">The sequence shown here is derived from an EMBL/GenBank/DDBJ whole genome shotgun (WGS) entry which is preliminary data.</text>
</comment>
<sequence length="232" mass="24962">MKKIAVLMFAVLFLAGCANQKFKPEYRTQIHTVKILPVAWKPKEMSYMGREQAWGAALGAGVGAGVGMAAGASNLTKAALGGAGFAAGLKAGDLASMSTVDAILYNMETADINLGELVKKSFEEQLTATGRFKIVGENEPADAQIELTVLNWGFALTQGFSSVVYPTIAVSAVMKRGEELIWQRNEPITAFNGANTYGYTPLRYRTEPELLRTALTGVSQIVDSYLVKNLNE</sequence>
<dbReference type="RefSeq" id="WP_008075467.1">
    <property type="nucleotide sequence ID" value="NZ_JBNDJZ010000001.1"/>
</dbReference>
<dbReference type="PROSITE" id="PS51257">
    <property type="entry name" value="PROKAR_LIPOPROTEIN"/>
    <property type="match status" value="1"/>
</dbReference>
<evidence type="ECO:0008006" key="3">
    <source>
        <dbReference type="Google" id="ProtNLM"/>
    </source>
</evidence>
<dbReference type="AlphaFoldDB" id="A0A423JDN1"/>
<evidence type="ECO:0000313" key="2">
    <source>
        <dbReference type="Proteomes" id="UP000283260"/>
    </source>
</evidence>
<reference evidence="1 2" key="1">
    <citation type="submission" date="2016-10" db="EMBL/GenBank/DDBJ databases">
        <title>Comparative genome analysis of multiple Pseudomonas spp. focuses on biocontrol and plant growth promoting traits.</title>
        <authorList>
            <person name="Tao X.-Y."/>
            <person name="Taylor C.G."/>
        </authorList>
    </citation>
    <scope>NUCLEOTIDE SEQUENCE [LARGE SCALE GENOMIC DNA]</scope>
    <source>
        <strain evidence="1 2">94G2</strain>
    </source>
</reference>
<proteinExistence type="predicted"/>